<organism evidence="2 3">
    <name type="scientific">Micractinium conductrix</name>
    <dbReference type="NCBI Taxonomy" id="554055"/>
    <lineage>
        <taxon>Eukaryota</taxon>
        <taxon>Viridiplantae</taxon>
        <taxon>Chlorophyta</taxon>
        <taxon>core chlorophytes</taxon>
        <taxon>Trebouxiophyceae</taxon>
        <taxon>Chlorellales</taxon>
        <taxon>Chlorellaceae</taxon>
        <taxon>Chlorella clade</taxon>
        <taxon>Micractinium</taxon>
    </lineage>
</organism>
<accession>A0A2P6UYU6</accession>
<dbReference type="EMBL" id="LHPF02000217">
    <property type="protein sequence ID" value="PSC67017.1"/>
    <property type="molecule type" value="Genomic_DNA"/>
</dbReference>
<dbReference type="PANTHER" id="PTHR32208:SF21">
    <property type="entry name" value="LOW QUALITY PROTEIN: ALDEHYDE OXIDASE GLOX-LIKE"/>
    <property type="match status" value="1"/>
</dbReference>
<evidence type="ECO:0000259" key="1">
    <source>
        <dbReference type="Pfam" id="PF09118"/>
    </source>
</evidence>
<dbReference type="PANTHER" id="PTHR32208">
    <property type="entry name" value="SECRETED PROTEIN-RELATED"/>
    <property type="match status" value="1"/>
</dbReference>
<evidence type="ECO:0000313" key="2">
    <source>
        <dbReference type="EMBL" id="PSC67017.1"/>
    </source>
</evidence>
<keyword evidence="3" id="KW-1185">Reference proteome</keyword>
<dbReference type="AlphaFoldDB" id="A0A2P6UYU6"/>
<reference evidence="2 3" key="1">
    <citation type="journal article" date="2018" name="Plant J.">
        <title>Genome sequences of Chlorella sorokiniana UTEX 1602 and Micractinium conductrix SAG 241.80: implications to maltose excretion by a green alga.</title>
        <authorList>
            <person name="Arriola M.B."/>
            <person name="Velmurugan N."/>
            <person name="Zhang Y."/>
            <person name="Plunkett M.H."/>
            <person name="Hondzo H."/>
            <person name="Barney B.M."/>
        </authorList>
    </citation>
    <scope>NUCLEOTIDE SEQUENCE [LARGE SCALE GENOMIC DNA]</scope>
    <source>
        <strain evidence="2 3">SAG 241.80</strain>
    </source>
</reference>
<sequence>PCLAPAPATGVGMPLPMVPPHKQLFLLATGGSVEDRAKDETPAREAHVIEGWGQGPKNIRFRDGKGYNCKKKCPRTTGEHYEPIIYDPVMVAGSDVTYDTTAELYSPPYLSQGKRPVIIGGVPEAVTRASTKGGVLGKVTRALLLRTGTCTHSSQFDASSMWLEVTNSFVRFDPANPGGVLSVKIPASPAVVPPGMYMLVLNTNRGLPTDGKIISIK</sequence>
<evidence type="ECO:0000313" key="3">
    <source>
        <dbReference type="Proteomes" id="UP000239649"/>
    </source>
</evidence>
<dbReference type="InterPro" id="IPR013783">
    <property type="entry name" value="Ig-like_fold"/>
</dbReference>
<feature type="domain" description="Galactose oxidase-like Early set" evidence="1">
    <location>
        <begin position="137"/>
        <end position="216"/>
    </location>
</feature>
<name>A0A2P6UYU6_9CHLO</name>
<dbReference type="Gene3D" id="2.60.40.10">
    <property type="entry name" value="Immunoglobulins"/>
    <property type="match status" value="1"/>
</dbReference>
<dbReference type="InterPro" id="IPR014756">
    <property type="entry name" value="Ig_E-set"/>
</dbReference>
<gene>
    <name evidence="2" type="ORF">C2E20_9329</name>
</gene>
<dbReference type="Proteomes" id="UP000239649">
    <property type="component" value="Unassembled WGS sequence"/>
</dbReference>
<dbReference type="SUPFAM" id="SSF81296">
    <property type="entry name" value="E set domains"/>
    <property type="match status" value="1"/>
</dbReference>
<comment type="caution">
    <text evidence="2">The sequence shown here is derived from an EMBL/GenBank/DDBJ whole genome shotgun (WGS) entry which is preliminary data.</text>
</comment>
<dbReference type="OrthoDB" id="2019572at2759"/>
<feature type="non-terminal residue" evidence="2">
    <location>
        <position position="1"/>
    </location>
</feature>
<dbReference type="InterPro" id="IPR015202">
    <property type="entry name" value="GO-like_E_set"/>
</dbReference>
<protein>
    <submittedName>
        <fullName evidence="2">Galactose oxidase</fullName>
    </submittedName>
</protein>
<proteinExistence type="predicted"/>
<dbReference type="Pfam" id="PF09118">
    <property type="entry name" value="GO-like_E_set"/>
    <property type="match status" value="1"/>
</dbReference>